<proteinExistence type="predicted"/>
<sequence>MNITAGSTAYDDAQLARRLPPDLLLTVLAYEDELQRLQALPARKTKLMRQVKIDAALAKDADLQAAIAKVLEIKLKSIKKKDRSERASFVKSQLESTPVEYGLSADYAETARQKDIRLIRKALREWEKINGLSCKSGQPD</sequence>
<gene>
    <name evidence="1" type="ORF">ABH853_21090</name>
</gene>
<evidence type="ECO:0000313" key="1">
    <source>
        <dbReference type="EMBL" id="XBG30967.1"/>
    </source>
</evidence>
<dbReference type="EMBL" id="CP157179">
    <property type="protein sequence ID" value="XBG30967.1"/>
    <property type="molecule type" value="Genomic_DNA"/>
</dbReference>
<reference evidence="1" key="2">
    <citation type="submission" date="2024-05" db="EMBL/GenBank/DDBJ databases">
        <authorList>
            <person name="Mellies J."/>
            <person name="Newton I."/>
        </authorList>
    </citation>
    <scope>NUCLEOTIDE SEQUENCE</scope>
    <source>
        <strain evidence="1">13.2</strain>
    </source>
</reference>
<organism evidence="1">
    <name type="scientific">Pseudomonas sp. 13.2</name>
    <dbReference type="NCBI Taxonomy" id="3144665"/>
    <lineage>
        <taxon>Bacteria</taxon>
        <taxon>Pseudomonadati</taxon>
        <taxon>Pseudomonadota</taxon>
        <taxon>Gammaproteobacteria</taxon>
        <taxon>Pseudomonadales</taxon>
        <taxon>Pseudomonadaceae</taxon>
        <taxon>Pseudomonas</taxon>
    </lineage>
</organism>
<name>A0AAU7BEL1_9PSED</name>
<dbReference type="AlphaFoldDB" id="A0AAU7BEL1"/>
<protein>
    <submittedName>
        <fullName evidence="1">Uncharacterized protein</fullName>
    </submittedName>
</protein>
<accession>A0AAU7BEL1</accession>
<reference evidence="1" key="1">
    <citation type="journal article" date="2019" name="Microbiol. Resour. Announc.">
        <title>Draft Genome Sequences of Five Environmental Bacterial Isolates That Degrade Polyethylene Terephthalate Plastic.</title>
        <authorList>
            <person name="Leon-Zayas R."/>
            <person name="Roberts C."/>
            <person name="Vague M."/>
            <person name="Mellies J.L."/>
        </authorList>
    </citation>
    <scope>NUCLEOTIDE SEQUENCE</scope>
    <source>
        <strain evidence="1">13.2</strain>
    </source>
</reference>